<feature type="binding site" evidence="11">
    <location>
        <position position="159"/>
    </location>
    <ligand>
        <name>CTP</name>
        <dbReference type="ChEBI" id="CHEBI:37563"/>
    </ligand>
</feature>
<comment type="catalytic activity">
    <reaction evidence="11">
        <text>a tRNA precursor + 2 CTP + ATP = a tRNA with a 3' CCA end + 3 diphosphate</text>
        <dbReference type="Rhea" id="RHEA:14433"/>
        <dbReference type="Rhea" id="RHEA-COMP:10465"/>
        <dbReference type="Rhea" id="RHEA-COMP:10468"/>
        <dbReference type="ChEBI" id="CHEBI:30616"/>
        <dbReference type="ChEBI" id="CHEBI:33019"/>
        <dbReference type="ChEBI" id="CHEBI:37563"/>
        <dbReference type="ChEBI" id="CHEBI:74896"/>
        <dbReference type="ChEBI" id="CHEBI:83071"/>
        <dbReference type="EC" id="2.7.7.72"/>
    </reaction>
</comment>
<evidence type="ECO:0000256" key="3">
    <source>
        <dbReference type="ARBA" id="ARBA00022694"/>
    </source>
</evidence>
<evidence type="ECO:0000256" key="6">
    <source>
        <dbReference type="ARBA" id="ARBA00022741"/>
    </source>
</evidence>
<dbReference type="InterPro" id="IPR002646">
    <property type="entry name" value="PolA_pol_head_dom"/>
</dbReference>
<feature type="binding site" evidence="11">
    <location>
        <position position="162"/>
    </location>
    <ligand>
        <name>ATP</name>
        <dbReference type="ChEBI" id="CHEBI:30616"/>
    </ligand>
</feature>
<dbReference type="PANTHER" id="PTHR46173:SF1">
    <property type="entry name" value="CCA TRNA NUCLEOTIDYLTRANSFERASE 1, MITOCHONDRIAL"/>
    <property type="match status" value="1"/>
</dbReference>
<feature type="binding site" evidence="11">
    <location>
        <position position="168"/>
    </location>
    <ligand>
        <name>ATP</name>
        <dbReference type="ChEBI" id="CHEBI:30616"/>
    </ligand>
</feature>
<evidence type="ECO:0000256" key="5">
    <source>
        <dbReference type="ARBA" id="ARBA00022723"/>
    </source>
</evidence>
<sequence length="402" mass="45423">MKIENLPNEFEKARPVMQKIEDAGFEAYFVGGSVRDTILGLDIHDVDIATSAYPEEIKKIFKKTVDTGIEHGTVMVIHEKKGYEITTFRTESGYQDYRRPDKVEFVRSLAEDLKRRDFTINAFAMRENGDVTDLFGGLTDLKNHLIRAVGNPNERFHEDALRMMRAVRFASKLDFDIESETLSAIKSNSALLEKIAVERIYTEFVKMMMAKRPKQGILDMISTDMYKYVPGFASHQSELEAIAKIDDLNLSDEVSVWSLLSFEFGLDRTGITSFLKSWKASNDIIKNTEICTKAVENLRDGSLDKWSMYETGKDLLVLANHIAKMYGFAESEEDLISQYDALPIKNKKEIAVNGGDLIKTGIVKPGPELGKILYAIETGIVNGEFQNEKAELIEAAKKIVKE</sequence>
<dbReference type="GO" id="GO:0001680">
    <property type="term" value="P:tRNA 3'-terminal CCA addition"/>
    <property type="evidence" value="ECO:0007669"/>
    <property type="project" value="UniProtKB-UniRule"/>
</dbReference>
<gene>
    <name evidence="11 15" type="primary">cca</name>
    <name evidence="15" type="ORF">RZ72_12440</name>
</gene>
<evidence type="ECO:0000256" key="1">
    <source>
        <dbReference type="ARBA" id="ARBA00001946"/>
    </source>
</evidence>
<dbReference type="GO" id="GO:0160016">
    <property type="term" value="F:CCACCA tRNA nucleotidyltransferase activity"/>
    <property type="evidence" value="ECO:0007669"/>
    <property type="project" value="RHEA"/>
</dbReference>
<dbReference type="AlphaFoldDB" id="A0A0M9DES4"/>
<dbReference type="InterPro" id="IPR032828">
    <property type="entry name" value="PolyA_RNA-bd"/>
</dbReference>
<comment type="function">
    <text evidence="11">Catalyzes the addition and repair of the essential 3'-terminal CCA sequence in tRNAs without using a nucleic acid template. Adds these three nucleotides in the order of C, C, and A to the tRNA nucleotide-73, using CTP and ATP as substrates and producing inorganic pyrophosphate. tRNA 3'-terminal CCA addition is required both for tRNA processing and repair. Also involved in tRNA surveillance by mediating tandem CCA addition to generate a CCACCA at the 3' terminus of unstable tRNAs. While stable tRNAs receive only 3'-terminal CCA, unstable tRNAs are marked with CCACCA and rapidly degraded.</text>
</comment>
<dbReference type="GO" id="GO:0000049">
    <property type="term" value="F:tRNA binding"/>
    <property type="evidence" value="ECO:0007669"/>
    <property type="project" value="UniProtKB-UniRule"/>
</dbReference>
<feature type="binding site" evidence="11">
    <location>
        <position position="165"/>
    </location>
    <ligand>
        <name>ATP</name>
        <dbReference type="ChEBI" id="CHEBI:30616"/>
    </ligand>
</feature>
<keyword evidence="7 11" id="KW-0692">RNA repair</keyword>
<keyword evidence="10 11" id="KW-0694">RNA-binding</keyword>
<feature type="domain" description="CCA-adding enzyme C-terminal" evidence="14">
    <location>
        <begin position="250"/>
        <end position="396"/>
    </location>
</feature>
<dbReference type="GO" id="GO:0000287">
    <property type="term" value="F:magnesium ion binding"/>
    <property type="evidence" value="ECO:0007669"/>
    <property type="project" value="UniProtKB-UniRule"/>
</dbReference>
<evidence type="ECO:0000313" key="15">
    <source>
        <dbReference type="EMBL" id="KOY79087.1"/>
    </source>
</evidence>
<protein>
    <recommendedName>
        <fullName evidence="11">CCA-adding enzyme</fullName>
        <ecNumber evidence="11">2.7.7.72</ecNumber>
    </recommendedName>
    <alternativeName>
        <fullName evidence="11">CCA tRNA nucleotidyltransferase</fullName>
    </alternativeName>
    <alternativeName>
        <fullName evidence="11">tRNA CCA-pyrophosphorylase</fullName>
    </alternativeName>
    <alternativeName>
        <fullName evidence="11">tRNA adenylyl-/cytidylyl- transferase</fullName>
    </alternativeName>
    <alternativeName>
        <fullName evidence="11">tRNA nucleotidyltransferase</fullName>
    </alternativeName>
    <alternativeName>
        <fullName evidence="11">tRNA-NT</fullName>
    </alternativeName>
</protein>
<dbReference type="Proteomes" id="UP000037749">
    <property type="component" value="Unassembled WGS sequence"/>
</dbReference>
<keyword evidence="8 11" id="KW-0067">ATP-binding</keyword>
<dbReference type="Pfam" id="PF01743">
    <property type="entry name" value="PolyA_pol"/>
    <property type="match status" value="1"/>
</dbReference>
<dbReference type="Pfam" id="PF13735">
    <property type="entry name" value="tRNA_NucTran2_2"/>
    <property type="match status" value="1"/>
</dbReference>
<comment type="subunit">
    <text evidence="11">Homodimer.</text>
</comment>
<keyword evidence="9 11" id="KW-0460">Magnesium</keyword>
<keyword evidence="5 11" id="KW-0479">Metal-binding</keyword>
<evidence type="ECO:0000259" key="13">
    <source>
        <dbReference type="Pfam" id="PF12627"/>
    </source>
</evidence>
<organism evidence="15 16">
    <name type="scientific">Apilactobacillus kunkeei</name>
    <dbReference type="NCBI Taxonomy" id="148814"/>
    <lineage>
        <taxon>Bacteria</taxon>
        <taxon>Bacillati</taxon>
        <taxon>Bacillota</taxon>
        <taxon>Bacilli</taxon>
        <taxon>Lactobacillales</taxon>
        <taxon>Lactobacillaceae</taxon>
        <taxon>Apilactobacillus</taxon>
    </lineage>
</organism>
<evidence type="ECO:0000256" key="2">
    <source>
        <dbReference type="ARBA" id="ARBA00022679"/>
    </source>
</evidence>
<feature type="binding site" evidence="11">
    <location>
        <position position="45"/>
    </location>
    <ligand>
        <name>Mg(2+)</name>
        <dbReference type="ChEBI" id="CHEBI:18420"/>
    </ligand>
</feature>
<feature type="binding site" evidence="11">
    <location>
        <position position="35"/>
    </location>
    <ligand>
        <name>ATP</name>
        <dbReference type="ChEBI" id="CHEBI:30616"/>
    </ligand>
</feature>
<evidence type="ECO:0000259" key="12">
    <source>
        <dbReference type="Pfam" id="PF01743"/>
    </source>
</evidence>
<feature type="binding site" evidence="11">
    <location>
        <position position="35"/>
    </location>
    <ligand>
        <name>CTP</name>
        <dbReference type="ChEBI" id="CHEBI:37563"/>
    </ligand>
</feature>
<dbReference type="SUPFAM" id="SSF81891">
    <property type="entry name" value="Poly A polymerase C-terminal region-like"/>
    <property type="match status" value="1"/>
</dbReference>
<feature type="domain" description="Poly A polymerase head" evidence="12">
    <location>
        <begin position="27"/>
        <end position="147"/>
    </location>
</feature>
<dbReference type="InterPro" id="IPR023068">
    <property type="entry name" value="CCA-adding_enz_firmicutes"/>
</dbReference>
<dbReference type="SUPFAM" id="SSF81301">
    <property type="entry name" value="Nucleotidyltransferase"/>
    <property type="match status" value="1"/>
</dbReference>
<evidence type="ECO:0000256" key="11">
    <source>
        <dbReference type="HAMAP-Rule" id="MF_01263"/>
    </source>
</evidence>
<dbReference type="Gene3D" id="1.10.3090.10">
    <property type="entry name" value="cca-adding enzyme, domain 2"/>
    <property type="match status" value="1"/>
</dbReference>
<dbReference type="GO" id="GO:0004810">
    <property type="term" value="F:CCA tRNA nucleotidyltransferase activity"/>
    <property type="evidence" value="ECO:0007669"/>
    <property type="project" value="UniProtKB-UniRule"/>
</dbReference>
<feature type="binding site" evidence="11">
    <location>
        <position position="116"/>
    </location>
    <ligand>
        <name>CTP</name>
        <dbReference type="ChEBI" id="CHEBI:37563"/>
    </ligand>
</feature>
<comment type="caution">
    <text evidence="15">The sequence shown here is derived from an EMBL/GenBank/DDBJ whole genome shotgun (WGS) entry which is preliminary data.</text>
</comment>
<evidence type="ECO:0000256" key="9">
    <source>
        <dbReference type="ARBA" id="ARBA00022842"/>
    </source>
</evidence>
<feature type="binding site" evidence="11">
    <location>
        <position position="162"/>
    </location>
    <ligand>
        <name>CTP</name>
        <dbReference type="ChEBI" id="CHEBI:37563"/>
    </ligand>
</feature>
<dbReference type="InterPro" id="IPR050264">
    <property type="entry name" value="Bact_CCA-adding_enz_type3_sf"/>
</dbReference>
<dbReference type="EC" id="2.7.7.72" evidence="11"/>
<dbReference type="Pfam" id="PF12627">
    <property type="entry name" value="PolyA_pol_RNAbd"/>
    <property type="match status" value="1"/>
</dbReference>
<dbReference type="InterPro" id="IPR032810">
    <property type="entry name" value="CCA-adding_enz_C"/>
</dbReference>
<feature type="binding site" evidence="11">
    <location>
        <position position="116"/>
    </location>
    <ligand>
        <name>ATP</name>
        <dbReference type="ChEBI" id="CHEBI:30616"/>
    </ligand>
</feature>
<evidence type="ECO:0000256" key="4">
    <source>
        <dbReference type="ARBA" id="ARBA00022695"/>
    </source>
</evidence>
<dbReference type="NCBIfam" id="NF009814">
    <property type="entry name" value="PRK13299.1"/>
    <property type="match status" value="1"/>
</dbReference>
<evidence type="ECO:0000259" key="14">
    <source>
        <dbReference type="Pfam" id="PF13735"/>
    </source>
</evidence>
<evidence type="ECO:0000256" key="7">
    <source>
        <dbReference type="ARBA" id="ARBA00022800"/>
    </source>
</evidence>
<evidence type="ECO:0000313" key="16">
    <source>
        <dbReference type="Proteomes" id="UP000037749"/>
    </source>
</evidence>
<dbReference type="CDD" id="cd05398">
    <property type="entry name" value="NT_ClassII-CCAase"/>
    <property type="match status" value="1"/>
</dbReference>
<evidence type="ECO:0000256" key="8">
    <source>
        <dbReference type="ARBA" id="ARBA00022840"/>
    </source>
</evidence>
<dbReference type="GO" id="GO:0005524">
    <property type="term" value="F:ATP binding"/>
    <property type="evidence" value="ECO:0007669"/>
    <property type="project" value="UniProtKB-UniRule"/>
</dbReference>
<dbReference type="Gene3D" id="3.30.460.10">
    <property type="entry name" value="Beta Polymerase, domain 2"/>
    <property type="match status" value="1"/>
</dbReference>
<comment type="cofactor">
    <cofactor evidence="1 11">
        <name>Mg(2+)</name>
        <dbReference type="ChEBI" id="CHEBI:18420"/>
    </cofactor>
</comment>
<comment type="catalytic activity">
    <reaction evidence="11">
        <text>a tRNA with a 3' CCA end + 2 CTP + ATP = a tRNA with a 3' CCACCA end + 3 diphosphate</text>
        <dbReference type="Rhea" id="RHEA:76235"/>
        <dbReference type="Rhea" id="RHEA-COMP:10468"/>
        <dbReference type="Rhea" id="RHEA-COMP:18655"/>
        <dbReference type="ChEBI" id="CHEBI:30616"/>
        <dbReference type="ChEBI" id="CHEBI:33019"/>
        <dbReference type="ChEBI" id="CHEBI:37563"/>
        <dbReference type="ChEBI" id="CHEBI:83071"/>
        <dbReference type="ChEBI" id="CHEBI:195187"/>
    </reaction>
</comment>
<feature type="domain" description="tRNA nucleotidyltransferase/poly(A) polymerase RNA and SrmB- binding" evidence="13">
    <location>
        <begin position="174"/>
        <end position="233"/>
    </location>
</feature>
<feature type="binding site" evidence="11">
    <location>
        <position position="165"/>
    </location>
    <ligand>
        <name>CTP</name>
        <dbReference type="ChEBI" id="CHEBI:37563"/>
    </ligand>
</feature>
<comment type="miscellaneous">
    <text evidence="11">A single active site specifically recognizes both ATP and CTP and is responsible for their addition.</text>
</comment>
<dbReference type="InterPro" id="IPR043519">
    <property type="entry name" value="NT_sf"/>
</dbReference>
<comment type="similarity">
    <text evidence="11">Belongs to the tRNA nucleotidyltransferase/poly(A) polymerase family. Bacterial CCA-adding enzyme type 3 subfamily.</text>
</comment>
<keyword evidence="6 11" id="KW-0547">Nucleotide-binding</keyword>
<dbReference type="HAMAP" id="MF_01263">
    <property type="entry name" value="CCA_bact_type3"/>
    <property type="match status" value="1"/>
</dbReference>
<proteinExistence type="inferred from homology"/>
<dbReference type="Gene3D" id="1.20.58.560">
    <property type="match status" value="1"/>
</dbReference>
<name>A0A0M9DES4_9LACO</name>
<accession>A0A0M9DES4</accession>
<dbReference type="PATRIC" id="fig|148814.9.peg.763"/>
<dbReference type="EMBL" id="JXCZ01000019">
    <property type="protein sequence ID" value="KOY79087.1"/>
    <property type="molecule type" value="Genomic_DNA"/>
</dbReference>
<dbReference type="GO" id="GO:0042245">
    <property type="term" value="P:RNA repair"/>
    <property type="evidence" value="ECO:0007669"/>
    <property type="project" value="UniProtKB-KW"/>
</dbReference>
<feature type="binding site" evidence="11">
    <location>
        <position position="168"/>
    </location>
    <ligand>
        <name>CTP</name>
        <dbReference type="ChEBI" id="CHEBI:37563"/>
    </ligand>
</feature>
<feature type="binding site" evidence="11">
    <location>
        <position position="32"/>
    </location>
    <ligand>
        <name>CTP</name>
        <dbReference type="ChEBI" id="CHEBI:37563"/>
    </ligand>
</feature>
<feature type="binding site" evidence="11">
    <location>
        <position position="32"/>
    </location>
    <ligand>
        <name>ATP</name>
        <dbReference type="ChEBI" id="CHEBI:30616"/>
    </ligand>
</feature>
<feature type="binding site" evidence="11">
    <location>
        <position position="159"/>
    </location>
    <ligand>
        <name>ATP</name>
        <dbReference type="ChEBI" id="CHEBI:30616"/>
    </ligand>
</feature>
<keyword evidence="2 11" id="KW-0808">Transferase</keyword>
<keyword evidence="4 11" id="KW-0548">Nucleotidyltransferase</keyword>
<dbReference type="RefSeq" id="WP_053796627.1">
    <property type="nucleotide sequence ID" value="NZ_JXCZ01000019.1"/>
</dbReference>
<dbReference type="Gene3D" id="1.10.246.80">
    <property type="match status" value="1"/>
</dbReference>
<keyword evidence="3 11" id="KW-0819">tRNA processing</keyword>
<evidence type="ECO:0000256" key="10">
    <source>
        <dbReference type="ARBA" id="ARBA00022884"/>
    </source>
</evidence>
<reference evidence="15 16" key="1">
    <citation type="journal article" date="2015" name="Genome Biol. Evol.">
        <title>Functionally Structured Genomes in Lactobacillus kunkeei Colonizing the Honey Crop and Food Products of Honeybees and Stingless Bees.</title>
        <authorList>
            <person name="Tamarit D."/>
            <person name="Ellegaard K.M."/>
            <person name="Wikander J."/>
            <person name="Olofsson T."/>
            <person name="Vasquez A."/>
            <person name="Andersson S.G."/>
        </authorList>
    </citation>
    <scope>NUCLEOTIDE SEQUENCE [LARGE SCALE GENOMIC DNA]</scope>
    <source>
        <strain evidence="15 16">LAla</strain>
    </source>
</reference>
<dbReference type="PANTHER" id="PTHR46173">
    <property type="entry name" value="CCA TRNA NUCLEOTIDYLTRANSFERASE 1, MITOCHONDRIAL"/>
    <property type="match status" value="1"/>
</dbReference>
<feature type="binding site" evidence="11">
    <location>
        <position position="47"/>
    </location>
    <ligand>
        <name>Mg(2+)</name>
        <dbReference type="ChEBI" id="CHEBI:18420"/>
    </ligand>
</feature>